<dbReference type="PANTHER" id="PTHR47089">
    <property type="entry name" value="ABC TRANSPORTER, PERMEASE PROTEIN"/>
    <property type="match status" value="1"/>
</dbReference>
<sequence>MHLLEPREHPSQLMKWLSPVIALVAMLIVGSILFFMLGVSPTQALYVFFIEPLTTSYGLSELAIKASPLILIALGLAVGFRAKLFNIGAEGQLTMGAIFGGGIAVLFYQDMGWWILPLMIVMGAIGGMFWGLIPAVLKTHFNAEETLTTLMMNYVAMFILLYLVNGPWRDPDGMNFPQSVMFNESALLPIILESTRVNASIFITLIAVILFWFFIRKSLTAYKLEVSGQAPLAAKYAGFSSKKAVWLSLGISGLMAGIAGICEVAGPIGQLNPNISPGYGYAAIIVAYLGRLNPIGIVLSGMLMALMYLGGEMAQMQLQLPVAITGIFQGLLLFFLLASDALIEKRYRFAKKKAKKIDHNAAQSVA</sequence>
<keyword evidence="5 6" id="KW-0472">Membrane</keyword>
<evidence type="ECO:0000256" key="1">
    <source>
        <dbReference type="ARBA" id="ARBA00004429"/>
    </source>
</evidence>
<dbReference type="InterPro" id="IPR001851">
    <property type="entry name" value="ABC_transp_permease"/>
</dbReference>
<feature type="transmembrane region" description="Helical" evidence="6">
    <location>
        <begin position="278"/>
        <end position="306"/>
    </location>
</feature>
<feature type="transmembrane region" description="Helical" evidence="6">
    <location>
        <begin position="92"/>
        <end position="108"/>
    </location>
</feature>
<dbReference type="RefSeq" id="WP_166222864.1">
    <property type="nucleotide sequence ID" value="NZ_CP049801.1"/>
</dbReference>
<dbReference type="EMBL" id="CP049801">
    <property type="protein sequence ID" value="QIO05636.1"/>
    <property type="molecule type" value="Genomic_DNA"/>
</dbReference>
<feature type="transmembrane region" description="Helical" evidence="6">
    <location>
        <begin position="62"/>
        <end position="80"/>
    </location>
</feature>
<dbReference type="GO" id="GO:0005886">
    <property type="term" value="C:plasma membrane"/>
    <property type="evidence" value="ECO:0007669"/>
    <property type="project" value="UniProtKB-SubCell"/>
</dbReference>
<dbReference type="PANTHER" id="PTHR47089:SF1">
    <property type="entry name" value="GUANOSINE ABC TRANSPORTER PERMEASE PROTEIN NUPP"/>
    <property type="match status" value="1"/>
</dbReference>
<reference evidence="7 8" key="1">
    <citation type="submission" date="2020-03" db="EMBL/GenBank/DDBJ databases">
        <authorList>
            <person name="Zhu W."/>
        </authorList>
    </citation>
    <scope>NUCLEOTIDE SEQUENCE [LARGE SCALE GENOMIC DNA]</scope>
    <source>
        <strain evidence="7 8">323-1</strain>
    </source>
</reference>
<feature type="transmembrane region" description="Helical" evidence="6">
    <location>
        <begin position="20"/>
        <end position="50"/>
    </location>
</feature>
<evidence type="ECO:0000313" key="7">
    <source>
        <dbReference type="EMBL" id="QIO05636.1"/>
    </source>
</evidence>
<feature type="transmembrane region" description="Helical" evidence="6">
    <location>
        <begin position="149"/>
        <end position="168"/>
    </location>
</feature>
<feature type="transmembrane region" description="Helical" evidence="6">
    <location>
        <begin position="114"/>
        <end position="137"/>
    </location>
</feature>
<evidence type="ECO:0000256" key="5">
    <source>
        <dbReference type="ARBA" id="ARBA00023136"/>
    </source>
</evidence>
<evidence type="ECO:0000256" key="3">
    <source>
        <dbReference type="ARBA" id="ARBA00022692"/>
    </source>
</evidence>
<dbReference type="GO" id="GO:0022857">
    <property type="term" value="F:transmembrane transporter activity"/>
    <property type="evidence" value="ECO:0007669"/>
    <property type="project" value="InterPro"/>
</dbReference>
<dbReference type="KEGG" id="asha:G8E00_06545"/>
<feature type="transmembrane region" description="Helical" evidence="6">
    <location>
        <begin position="197"/>
        <end position="215"/>
    </location>
</feature>
<evidence type="ECO:0000313" key="8">
    <source>
        <dbReference type="Proteomes" id="UP000502297"/>
    </source>
</evidence>
<name>A0A6G8RUM9_9GAMM</name>
<keyword evidence="4 6" id="KW-1133">Transmembrane helix</keyword>
<dbReference type="AlphaFoldDB" id="A0A6G8RUM9"/>
<keyword evidence="3 6" id="KW-0812">Transmembrane</keyword>
<protein>
    <submittedName>
        <fullName evidence="7">ABC transporter permease</fullName>
    </submittedName>
</protein>
<evidence type="ECO:0000256" key="2">
    <source>
        <dbReference type="ARBA" id="ARBA00022475"/>
    </source>
</evidence>
<accession>A0A6G8RUM9</accession>
<dbReference type="Proteomes" id="UP000502297">
    <property type="component" value="Chromosome"/>
</dbReference>
<dbReference type="Pfam" id="PF02653">
    <property type="entry name" value="BPD_transp_2"/>
    <property type="match status" value="1"/>
</dbReference>
<gene>
    <name evidence="7" type="ORF">G8E00_06545</name>
</gene>
<comment type="subcellular location">
    <subcellularLocation>
        <location evidence="1">Cell inner membrane</location>
        <topology evidence="1">Multi-pass membrane protein</topology>
    </subcellularLocation>
</comment>
<keyword evidence="2" id="KW-1003">Cell membrane</keyword>
<organism evidence="7 8">
    <name type="scientific">Acinetobacter shaoyimingii</name>
    <dbReference type="NCBI Taxonomy" id="2715164"/>
    <lineage>
        <taxon>Bacteria</taxon>
        <taxon>Pseudomonadati</taxon>
        <taxon>Pseudomonadota</taxon>
        <taxon>Gammaproteobacteria</taxon>
        <taxon>Moraxellales</taxon>
        <taxon>Moraxellaceae</taxon>
        <taxon>Acinetobacter</taxon>
    </lineage>
</organism>
<evidence type="ECO:0000256" key="6">
    <source>
        <dbReference type="SAM" id="Phobius"/>
    </source>
</evidence>
<dbReference type="CDD" id="cd06580">
    <property type="entry name" value="TM_PBP1_transp_TpRbsC_like"/>
    <property type="match status" value="1"/>
</dbReference>
<feature type="transmembrane region" description="Helical" evidence="6">
    <location>
        <begin position="318"/>
        <end position="338"/>
    </location>
</feature>
<keyword evidence="8" id="KW-1185">Reference proteome</keyword>
<proteinExistence type="predicted"/>
<evidence type="ECO:0000256" key="4">
    <source>
        <dbReference type="ARBA" id="ARBA00022989"/>
    </source>
</evidence>